<name>A0A9D4QUD0_DREPO</name>
<reference evidence="1" key="1">
    <citation type="journal article" date="2019" name="bioRxiv">
        <title>The Genome of the Zebra Mussel, Dreissena polymorpha: A Resource for Invasive Species Research.</title>
        <authorList>
            <person name="McCartney M.A."/>
            <person name="Auch B."/>
            <person name="Kono T."/>
            <person name="Mallez S."/>
            <person name="Zhang Y."/>
            <person name="Obille A."/>
            <person name="Becker A."/>
            <person name="Abrahante J.E."/>
            <person name="Garbe J."/>
            <person name="Badalamenti J.P."/>
            <person name="Herman A."/>
            <person name="Mangelson H."/>
            <person name="Liachko I."/>
            <person name="Sullivan S."/>
            <person name="Sone E.D."/>
            <person name="Koren S."/>
            <person name="Silverstein K.A.T."/>
            <person name="Beckman K.B."/>
            <person name="Gohl D.M."/>
        </authorList>
    </citation>
    <scope>NUCLEOTIDE SEQUENCE</scope>
    <source>
        <strain evidence="1">Duluth1</strain>
        <tissue evidence="1">Whole animal</tissue>
    </source>
</reference>
<dbReference type="PANTHER" id="PTHR31751:SF44">
    <property type="entry name" value="SI:CH211-211K8.4-RELATED"/>
    <property type="match status" value="1"/>
</dbReference>
<keyword evidence="2" id="KW-1185">Reference proteome</keyword>
<reference evidence="1" key="2">
    <citation type="submission" date="2020-11" db="EMBL/GenBank/DDBJ databases">
        <authorList>
            <person name="McCartney M.A."/>
            <person name="Auch B."/>
            <person name="Kono T."/>
            <person name="Mallez S."/>
            <person name="Becker A."/>
            <person name="Gohl D.M."/>
            <person name="Silverstein K.A.T."/>
            <person name="Koren S."/>
            <person name="Bechman K.B."/>
            <person name="Herman A."/>
            <person name="Abrahante J.E."/>
            <person name="Garbe J."/>
        </authorList>
    </citation>
    <scope>NUCLEOTIDE SEQUENCE</scope>
    <source>
        <strain evidence="1">Duluth1</strain>
        <tissue evidence="1">Whole animal</tissue>
    </source>
</reference>
<sequence length="62" mass="7460">MELEGLKRGIAALQEMGIQIKEIVTDRHMQIQKWLRDNHHEIKHSYDVWHVAKGIQDFNYFI</sequence>
<dbReference type="PANTHER" id="PTHR31751">
    <property type="entry name" value="SI:CH211-108C17.2-RELATED-RELATED"/>
    <property type="match status" value="1"/>
</dbReference>
<organism evidence="1 2">
    <name type="scientific">Dreissena polymorpha</name>
    <name type="common">Zebra mussel</name>
    <name type="synonym">Mytilus polymorpha</name>
    <dbReference type="NCBI Taxonomy" id="45954"/>
    <lineage>
        <taxon>Eukaryota</taxon>
        <taxon>Metazoa</taxon>
        <taxon>Spiralia</taxon>
        <taxon>Lophotrochozoa</taxon>
        <taxon>Mollusca</taxon>
        <taxon>Bivalvia</taxon>
        <taxon>Autobranchia</taxon>
        <taxon>Heteroconchia</taxon>
        <taxon>Euheterodonta</taxon>
        <taxon>Imparidentia</taxon>
        <taxon>Neoheterodontei</taxon>
        <taxon>Myida</taxon>
        <taxon>Dreissenoidea</taxon>
        <taxon>Dreissenidae</taxon>
        <taxon>Dreissena</taxon>
    </lineage>
</organism>
<protein>
    <submittedName>
        <fullName evidence="1">Uncharacterized protein</fullName>
    </submittedName>
</protein>
<evidence type="ECO:0000313" key="1">
    <source>
        <dbReference type="EMBL" id="KAH3842565.1"/>
    </source>
</evidence>
<comment type="caution">
    <text evidence="1">The sequence shown here is derived from an EMBL/GenBank/DDBJ whole genome shotgun (WGS) entry which is preliminary data.</text>
</comment>
<proteinExistence type="predicted"/>
<evidence type="ECO:0000313" key="2">
    <source>
        <dbReference type="Proteomes" id="UP000828390"/>
    </source>
</evidence>
<dbReference type="AlphaFoldDB" id="A0A9D4QUD0"/>
<dbReference type="Proteomes" id="UP000828390">
    <property type="component" value="Unassembled WGS sequence"/>
</dbReference>
<accession>A0A9D4QUD0</accession>
<gene>
    <name evidence="1" type="ORF">DPMN_116062</name>
</gene>
<dbReference type="EMBL" id="JAIWYP010000004">
    <property type="protein sequence ID" value="KAH3842565.1"/>
    <property type="molecule type" value="Genomic_DNA"/>
</dbReference>